<evidence type="ECO:0000313" key="3">
    <source>
        <dbReference type="Proteomes" id="UP000615755"/>
    </source>
</evidence>
<evidence type="ECO:0000259" key="1">
    <source>
        <dbReference type="Pfam" id="PF18416"/>
    </source>
</evidence>
<gene>
    <name evidence="2" type="ORF">PAUR_a4504</name>
</gene>
<dbReference type="PANTHER" id="PTHR34823">
    <property type="entry name" value="GLCNAC-BINDING PROTEIN A"/>
    <property type="match status" value="1"/>
</dbReference>
<feature type="domain" description="N-acetylglucosamine binding protein A" evidence="1">
    <location>
        <begin position="10"/>
        <end position="84"/>
    </location>
</feature>
<evidence type="ECO:0000313" key="2">
    <source>
        <dbReference type="EMBL" id="MBE0369906.1"/>
    </source>
</evidence>
<sequence length="179" mass="20506">MSQHQDLECWKEIGVLARFRQLHMGDVVSVRFYTSTGEVKALCVQLVIGYHSQCAAHAWSSELANTINVHVPLVRVNQINTQGRGKLPVMAHTDSGIIACKVEFKCKVQPKKPAHSIPAYDYIFPKEQQTYQQGTRVWHEKSQRCYRCKPWPFTEYCRNGAAQFEPNEGALWQVAWEAI</sequence>
<organism evidence="2 3">
    <name type="scientific">Pseudoalteromonas aurantia 208</name>
    <dbReference type="NCBI Taxonomy" id="1314867"/>
    <lineage>
        <taxon>Bacteria</taxon>
        <taxon>Pseudomonadati</taxon>
        <taxon>Pseudomonadota</taxon>
        <taxon>Gammaproteobacteria</taxon>
        <taxon>Alteromonadales</taxon>
        <taxon>Pseudoalteromonadaceae</taxon>
        <taxon>Pseudoalteromonas</taxon>
    </lineage>
</organism>
<keyword evidence="3" id="KW-1185">Reference proteome</keyword>
<dbReference type="InterPro" id="IPR041029">
    <property type="entry name" value="GbpA_2"/>
</dbReference>
<reference evidence="2 3" key="1">
    <citation type="submission" date="2015-03" db="EMBL/GenBank/DDBJ databases">
        <title>Genome sequence of Pseudoalteromonas aurantia.</title>
        <authorList>
            <person name="Xie B.-B."/>
            <person name="Rong J.-C."/>
            <person name="Qin Q.-L."/>
            <person name="Zhang Y.-Z."/>
        </authorList>
    </citation>
    <scope>NUCLEOTIDE SEQUENCE [LARGE SCALE GENOMIC DNA]</scope>
    <source>
        <strain evidence="2 3">208</strain>
    </source>
</reference>
<dbReference type="PANTHER" id="PTHR34823:SF1">
    <property type="entry name" value="CHITIN-BINDING TYPE-4 DOMAIN-CONTAINING PROTEIN"/>
    <property type="match status" value="1"/>
</dbReference>
<name>A0ABR9EFY9_9GAMM</name>
<dbReference type="InterPro" id="IPR051024">
    <property type="entry name" value="GlcNAc_Chitin_IntDeg"/>
</dbReference>
<dbReference type="Proteomes" id="UP000615755">
    <property type="component" value="Unassembled WGS sequence"/>
</dbReference>
<dbReference type="Gene3D" id="3.30.70.2150">
    <property type="match status" value="1"/>
</dbReference>
<dbReference type="RefSeq" id="WP_192509089.1">
    <property type="nucleotide sequence ID" value="NZ_AQGV01000014.1"/>
</dbReference>
<dbReference type="Pfam" id="PF18416">
    <property type="entry name" value="GbpA_2"/>
    <property type="match status" value="1"/>
</dbReference>
<comment type="caution">
    <text evidence="2">The sequence shown here is derived from an EMBL/GenBank/DDBJ whole genome shotgun (WGS) entry which is preliminary data.</text>
</comment>
<proteinExistence type="predicted"/>
<protein>
    <recommendedName>
        <fullName evidence="1">N-acetylglucosamine binding protein A domain-containing protein</fullName>
    </recommendedName>
</protein>
<dbReference type="EMBL" id="AQGV01000014">
    <property type="protein sequence ID" value="MBE0369906.1"/>
    <property type="molecule type" value="Genomic_DNA"/>
</dbReference>
<accession>A0ABR9EFY9</accession>